<dbReference type="PANTHER" id="PTHR46825">
    <property type="entry name" value="D-ALANYL-D-ALANINE-CARBOXYPEPTIDASE/ENDOPEPTIDASE AMPH"/>
    <property type="match status" value="1"/>
</dbReference>
<keyword evidence="5 6" id="KW-0046">Antibiotic resistance</keyword>
<evidence type="ECO:0000256" key="1">
    <source>
        <dbReference type="ARBA" id="ARBA00001526"/>
    </source>
</evidence>
<dbReference type="InterPro" id="IPR058136">
    <property type="entry name" value="AmpC"/>
</dbReference>
<dbReference type="InterPro" id="IPR050491">
    <property type="entry name" value="AmpC-like"/>
</dbReference>
<protein>
    <recommendedName>
        <fullName evidence="3 6">Beta-lactamase</fullName>
        <ecNumber evidence="3 6">3.5.2.6</ecNumber>
    </recommendedName>
</protein>
<organism evidence="9 10">
    <name type="scientific">Ectopseudomonas hydrolytica</name>
    <dbReference type="NCBI Taxonomy" id="2493633"/>
    <lineage>
        <taxon>Bacteria</taxon>
        <taxon>Pseudomonadati</taxon>
        <taxon>Pseudomonadota</taxon>
        <taxon>Gammaproteobacteria</taxon>
        <taxon>Pseudomonadales</taxon>
        <taxon>Pseudomonadaceae</taxon>
        <taxon>Ectopseudomonas</taxon>
    </lineage>
</organism>
<feature type="chain" id="PRO_5046132590" description="Beta-lactamase" evidence="7">
    <location>
        <begin position="24"/>
        <end position="383"/>
    </location>
</feature>
<evidence type="ECO:0000313" key="9">
    <source>
        <dbReference type="EMBL" id="USR37539.1"/>
    </source>
</evidence>
<proteinExistence type="inferred from homology"/>
<sequence>MHPSLRPLLLALGLCLGSQSAFAELRQAVDAAVEPMMQTYAIPGMAIAISHKGQQHFFEYGVASRESGQAVDRHTLFELGSISKLFTATLGAYAEARGTLNLSDNASQYLPALQGSAFDHISLLDLATYTPGGLPLQFPDAVGNERQMLDYYRNWQAVYPPGTQRLYSNPSIGLFGHLAAASLAKPFQELMEQDLLPQLGMQESYVQIPAEQMTRYAWGYRDDKAVRVSPGALDAEAYGLKSTAADMLRFIDANLHPDKLPAPLHQAVSSTHRGYYQVGDMTQGLGWERYAYPINLAKLQAGNSAEMALQPQAVERFSAPTPAEGDLLLNKTGSTNGFGAYILLLPARDTGLVILANRNYPNAERIRLALQLLEALGLPAPQE</sequence>
<dbReference type="InterPro" id="IPR012338">
    <property type="entry name" value="Beta-lactam/transpept-like"/>
</dbReference>
<dbReference type="NCBIfam" id="NF033085">
    <property type="entry name" value="bla_class_C"/>
    <property type="match status" value="1"/>
</dbReference>
<dbReference type="Pfam" id="PF00144">
    <property type="entry name" value="Beta-lactamase"/>
    <property type="match status" value="1"/>
</dbReference>
<evidence type="ECO:0000256" key="7">
    <source>
        <dbReference type="SAM" id="SignalP"/>
    </source>
</evidence>
<comment type="similarity">
    <text evidence="2 6">Belongs to the class-C beta-lactamase family.</text>
</comment>
<dbReference type="PROSITE" id="PS00336">
    <property type="entry name" value="BETA_LACTAMASE_C"/>
    <property type="match status" value="1"/>
</dbReference>
<dbReference type="GeneID" id="300081824"/>
<evidence type="ECO:0000256" key="4">
    <source>
        <dbReference type="ARBA" id="ARBA00022801"/>
    </source>
</evidence>
<dbReference type="RefSeq" id="WP_129482395.1">
    <property type="nucleotide sequence ID" value="NZ_CP099397.1"/>
</dbReference>
<evidence type="ECO:0000256" key="6">
    <source>
        <dbReference type="RuleBase" id="RU361140"/>
    </source>
</evidence>
<feature type="domain" description="Beta-lactamase-related" evidence="8">
    <location>
        <begin position="29"/>
        <end position="375"/>
    </location>
</feature>
<dbReference type="SUPFAM" id="SSF56601">
    <property type="entry name" value="beta-lactamase/transpeptidase-like"/>
    <property type="match status" value="1"/>
</dbReference>
<dbReference type="PANTHER" id="PTHR46825:SF8">
    <property type="entry name" value="BETA-LACTAMASE-RELATED"/>
    <property type="match status" value="1"/>
</dbReference>
<reference evidence="9" key="1">
    <citation type="submission" date="2022-06" db="EMBL/GenBank/DDBJ databases">
        <title>Complete genome of Pseudomonas hydrolytica DSWY01T.</title>
        <authorList>
            <person name="Jung J."/>
            <person name="Jeon C.O."/>
        </authorList>
    </citation>
    <scope>NUCLEOTIDE SEQUENCE</scope>
    <source>
        <strain evidence="9">DSWY01</strain>
    </source>
</reference>
<dbReference type="InterPro" id="IPR001466">
    <property type="entry name" value="Beta-lactam-related"/>
</dbReference>
<keyword evidence="10" id="KW-1185">Reference proteome</keyword>
<feature type="signal peptide" evidence="7">
    <location>
        <begin position="1"/>
        <end position="23"/>
    </location>
</feature>
<evidence type="ECO:0000259" key="8">
    <source>
        <dbReference type="Pfam" id="PF00144"/>
    </source>
</evidence>
<keyword evidence="7" id="KW-0732">Signal</keyword>
<dbReference type="EMBL" id="CP099397">
    <property type="protein sequence ID" value="USR37539.1"/>
    <property type="molecule type" value="Genomic_DNA"/>
</dbReference>
<dbReference type="Proteomes" id="UP001054897">
    <property type="component" value="Chromosome"/>
</dbReference>
<keyword evidence="4 6" id="KW-0378">Hydrolase</keyword>
<accession>A0ABY5A0W5</accession>
<evidence type="ECO:0000256" key="2">
    <source>
        <dbReference type="ARBA" id="ARBA00007840"/>
    </source>
</evidence>
<evidence type="ECO:0000256" key="3">
    <source>
        <dbReference type="ARBA" id="ARBA00012865"/>
    </source>
</evidence>
<evidence type="ECO:0000313" key="10">
    <source>
        <dbReference type="Proteomes" id="UP001054897"/>
    </source>
</evidence>
<dbReference type="EC" id="3.5.2.6" evidence="3 6"/>
<evidence type="ECO:0000256" key="5">
    <source>
        <dbReference type="ARBA" id="ARBA00023251"/>
    </source>
</evidence>
<dbReference type="InterPro" id="IPR001586">
    <property type="entry name" value="Beta-lactam_class-C_AS"/>
</dbReference>
<gene>
    <name evidence="9" type="ORF">L1F06_012595</name>
</gene>
<dbReference type="Gene3D" id="3.40.710.10">
    <property type="entry name" value="DD-peptidase/beta-lactamase superfamily"/>
    <property type="match status" value="1"/>
</dbReference>
<comment type="catalytic activity">
    <reaction evidence="1 6">
        <text>a beta-lactam + H2O = a substituted beta-amino acid</text>
        <dbReference type="Rhea" id="RHEA:20401"/>
        <dbReference type="ChEBI" id="CHEBI:15377"/>
        <dbReference type="ChEBI" id="CHEBI:35627"/>
        <dbReference type="ChEBI" id="CHEBI:140347"/>
        <dbReference type="EC" id="3.5.2.6"/>
    </reaction>
</comment>
<name>A0ABY5A0W5_9GAMM</name>